<evidence type="ECO:0000313" key="1">
    <source>
        <dbReference type="EMBL" id="PCJ22534.1"/>
    </source>
</evidence>
<dbReference type="EMBL" id="NVVJ01000058">
    <property type="protein sequence ID" value="PCJ22534.1"/>
    <property type="molecule type" value="Genomic_DNA"/>
</dbReference>
<sequence length="128" mass="14285">MAKALIIKPRTFDVINIEMVEEPGTVEIDGEPVIAMVEKEKEVTTQVERVTAESVQLTAKQNTDFNKSRTRTPTQLKNIAADEMKKKIRQAAMKEFIDAATADDEAAIDVLVNDESKSESDIKNYGKK</sequence>
<reference evidence="2" key="1">
    <citation type="submission" date="2017-08" db="EMBL/GenBank/DDBJ databases">
        <title>A dynamic microbial community with high functional redundancy inhabits the cold, oxic subseafloor aquifer.</title>
        <authorList>
            <person name="Tully B.J."/>
            <person name="Wheat C.G."/>
            <person name="Glazer B.T."/>
            <person name="Huber J.A."/>
        </authorList>
    </citation>
    <scope>NUCLEOTIDE SEQUENCE [LARGE SCALE GENOMIC DNA]</scope>
</reference>
<name>A0A2A5AT74_9GAMM</name>
<comment type="caution">
    <text evidence="1">The sequence shown here is derived from an EMBL/GenBank/DDBJ whole genome shotgun (WGS) entry which is preliminary data.</text>
</comment>
<gene>
    <name evidence="1" type="ORF">COA96_14185</name>
</gene>
<dbReference type="AlphaFoldDB" id="A0A2A5AT74"/>
<dbReference type="Proteomes" id="UP000218327">
    <property type="component" value="Unassembled WGS sequence"/>
</dbReference>
<evidence type="ECO:0000313" key="2">
    <source>
        <dbReference type="Proteomes" id="UP000218327"/>
    </source>
</evidence>
<proteinExistence type="predicted"/>
<accession>A0A2A5AT74</accession>
<organism evidence="1 2">
    <name type="scientific">SAR86 cluster bacterium</name>
    <dbReference type="NCBI Taxonomy" id="2030880"/>
    <lineage>
        <taxon>Bacteria</taxon>
        <taxon>Pseudomonadati</taxon>
        <taxon>Pseudomonadota</taxon>
        <taxon>Gammaproteobacteria</taxon>
        <taxon>SAR86 cluster</taxon>
    </lineage>
</organism>
<protein>
    <submittedName>
        <fullName evidence="1">Uncharacterized protein</fullName>
    </submittedName>
</protein>